<evidence type="ECO:0000313" key="16">
    <source>
        <dbReference type="EMBL" id="WQG86028.1"/>
    </source>
</evidence>
<dbReference type="InterPro" id="IPR016066">
    <property type="entry name" value="A-D-PHexomutase_CS"/>
</dbReference>
<evidence type="ECO:0000256" key="11">
    <source>
        <dbReference type="SAM" id="Phobius"/>
    </source>
</evidence>
<evidence type="ECO:0000256" key="2">
    <source>
        <dbReference type="ARBA" id="ARBA00001946"/>
    </source>
</evidence>
<dbReference type="InterPro" id="IPR005841">
    <property type="entry name" value="Alpha-D-phosphohexomutase_SF"/>
</dbReference>
<dbReference type="PRINTS" id="PR00509">
    <property type="entry name" value="PGMPMM"/>
</dbReference>
<organism evidence="16 17">
    <name type="scientific">Kangiella aquimarina</name>
    <dbReference type="NCBI Taxonomy" id="261965"/>
    <lineage>
        <taxon>Bacteria</taxon>
        <taxon>Pseudomonadati</taxon>
        <taxon>Pseudomonadota</taxon>
        <taxon>Gammaproteobacteria</taxon>
        <taxon>Kangiellales</taxon>
        <taxon>Kangiellaceae</taxon>
        <taxon>Kangiella</taxon>
    </lineage>
</organism>
<evidence type="ECO:0000256" key="9">
    <source>
        <dbReference type="ARBA" id="ARBA00023235"/>
    </source>
</evidence>
<evidence type="ECO:0000256" key="3">
    <source>
        <dbReference type="ARBA" id="ARBA00004699"/>
    </source>
</evidence>
<feature type="transmembrane region" description="Helical" evidence="11">
    <location>
        <begin position="7"/>
        <end position="32"/>
    </location>
</feature>
<dbReference type="InterPro" id="IPR005845">
    <property type="entry name" value="A-D-PHexomutase_a/b/a-II"/>
</dbReference>
<dbReference type="Gene3D" id="3.30.310.50">
    <property type="entry name" value="Alpha-D-phosphohexomutase, C-terminal domain"/>
    <property type="match status" value="1"/>
</dbReference>
<gene>
    <name evidence="16" type="ORF">SR900_03850</name>
</gene>
<comment type="cofactor">
    <cofactor evidence="2">
        <name>Mg(2+)</name>
        <dbReference type="ChEBI" id="CHEBI:18420"/>
    </cofactor>
</comment>
<keyword evidence="17" id="KW-1185">Reference proteome</keyword>
<keyword evidence="11" id="KW-0812">Transmembrane</keyword>
<evidence type="ECO:0000256" key="10">
    <source>
        <dbReference type="SAM" id="MobiDB-lite"/>
    </source>
</evidence>
<dbReference type="CDD" id="cd03089">
    <property type="entry name" value="PMM_PGM"/>
    <property type="match status" value="1"/>
</dbReference>
<comment type="similarity">
    <text evidence="4">Belongs to the phosphohexose mutase family.</text>
</comment>
<dbReference type="SUPFAM" id="SSF55957">
    <property type="entry name" value="Phosphoglucomutase, C-terminal domain"/>
    <property type="match status" value="1"/>
</dbReference>
<protein>
    <recommendedName>
        <fullName evidence="5">phosphomannomutase</fullName>
        <ecNumber evidence="5">5.4.2.8</ecNumber>
    </recommendedName>
</protein>
<dbReference type="PANTHER" id="PTHR43771:SF2">
    <property type="entry name" value="PHOSPHOMANNOMUTASE_PHOSPHOGLUCOMUTASE"/>
    <property type="match status" value="1"/>
</dbReference>
<proteinExistence type="inferred from homology"/>
<feature type="domain" description="Alpha-D-phosphohexomutase alpha/beta/alpha" evidence="13">
    <location>
        <begin position="356"/>
        <end position="486"/>
    </location>
</feature>
<dbReference type="Pfam" id="PF02878">
    <property type="entry name" value="PGM_PMM_I"/>
    <property type="match status" value="1"/>
</dbReference>
<dbReference type="PANTHER" id="PTHR43771">
    <property type="entry name" value="PHOSPHOMANNOMUTASE"/>
    <property type="match status" value="1"/>
</dbReference>
<feature type="transmembrane region" description="Helical" evidence="11">
    <location>
        <begin position="227"/>
        <end position="251"/>
    </location>
</feature>
<evidence type="ECO:0000256" key="1">
    <source>
        <dbReference type="ARBA" id="ARBA00000586"/>
    </source>
</evidence>
<evidence type="ECO:0000256" key="8">
    <source>
        <dbReference type="ARBA" id="ARBA00022842"/>
    </source>
</evidence>
<evidence type="ECO:0000259" key="13">
    <source>
        <dbReference type="Pfam" id="PF02878"/>
    </source>
</evidence>
<evidence type="ECO:0000256" key="6">
    <source>
        <dbReference type="ARBA" id="ARBA00022553"/>
    </source>
</evidence>
<feature type="domain" description="Alpha-D-phosphohexomutase alpha/beta/alpha" evidence="14">
    <location>
        <begin position="501"/>
        <end position="598"/>
    </location>
</feature>
<feature type="compositionally biased region" description="Acidic residues" evidence="10">
    <location>
        <begin position="310"/>
        <end position="328"/>
    </location>
</feature>
<evidence type="ECO:0000259" key="14">
    <source>
        <dbReference type="Pfam" id="PF02879"/>
    </source>
</evidence>
<evidence type="ECO:0000259" key="12">
    <source>
        <dbReference type="Pfam" id="PF00408"/>
    </source>
</evidence>
<keyword evidence="11" id="KW-0472">Membrane</keyword>
<dbReference type="InterPro" id="IPR036900">
    <property type="entry name" value="A-D-PHexomutase_C_sf"/>
</dbReference>
<dbReference type="InterPro" id="IPR005846">
    <property type="entry name" value="A-D-PHexomutase_a/b/a-III"/>
</dbReference>
<dbReference type="InterPro" id="IPR016055">
    <property type="entry name" value="A-D-PHexomutase_a/b/a-I/II/III"/>
</dbReference>
<dbReference type="Pfam" id="PF02879">
    <property type="entry name" value="PGM_PMM_II"/>
    <property type="match status" value="1"/>
</dbReference>
<keyword evidence="9" id="KW-0413">Isomerase</keyword>
<dbReference type="Gene3D" id="3.40.120.10">
    <property type="entry name" value="Alpha-D-Glucose-1,6-Bisphosphate, subunit A, domain 3"/>
    <property type="match status" value="3"/>
</dbReference>
<dbReference type="EMBL" id="CP140158">
    <property type="protein sequence ID" value="WQG86028.1"/>
    <property type="molecule type" value="Genomic_DNA"/>
</dbReference>
<sequence>MGKGKSLVSFFLLPLIIGLALLCVVGAVLYYLGIQQPLETQAKQLIGSQIEERADLIEQKISQIQKTISVAAQTGGQSDEAQLVRDIKSSTPQIDQVQFFSPEDLQVNLDNRPVITHVVVDLLRKALAGEDVPPELILNKGQADYVAFVHKLNDQRALMATVQPSQMAGLMGGADPGTYFELRQSFAESNHTIASAGTNPGAGQPLVVSPAFGANWTVAFWQGTGNFLATAGLLPILLMLGAVIALLIAALMPMVSLQRLLNKDAREFIQGINDQHMPNHFSLKFFNDMASSYRRVVGLKEPVAPSQSAEEIEESGLQVEDDASDDNETSVSATKTVASSGQFDLETISHSISADIFREYDVRGRVDKDFDAGVVYALGLAIGSEAYGRGEQKVVVARDGRISSPELHEALKQGLVDSGRDVIDLGMVPTPLLYFATHKLDTHSGVMLTGSHNPTNHNGLKVVLAGETIHGKDVKTLYTRIREQDFLSGHGQITDYQIEQQYLEEVASNIKVDKPLKIVIDSGNGVTGNIAPRLFQALGCDVIGLHTKIDGNFPNHHPDPNHAKNLQDVIAMVLQEKADVGLAFDGDGDRLGVIDNQGNVIWTDRLMMLLAMDILSRKNGAEIVYDVKCTRHLPDMIKKHGGHPIIWKTGHSLMKAKMQETGAQLGGEGSGHIYFKERWYGFDDALYAAGRLLEILGKDPRSLAEIFEQLPQSLETEEINVPVADKIKFKLIEVLIKKGQFGDGKVSTIDGIRVEYPDRWLLARASNTTPSIVVKFEADSSEALEQVKTLLREQLLAIAPKLKVNF</sequence>
<comment type="pathway">
    <text evidence="3">Nucleotide-sugar biosynthesis; GDP-alpha-D-mannose biosynthesis; alpha-D-mannose 1-phosphate from D-fructose 6-phosphate: step 2/2.</text>
</comment>
<evidence type="ECO:0000256" key="4">
    <source>
        <dbReference type="ARBA" id="ARBA00010231"/>
    </source>
</evidence>
<dbReference type="SUPFAM" id="SSF53738">
    <property type="entry name" value="Phosphoglucomutase, first 3 domains"/>
    <property type="match status" value="3"/>
</dbReference>
<dbReference type="RefSeq" id="WP_018624049.1">
    <property type="nucleotide sequence ID" value="NZ_CP140158.1"/>
</dbReference>
<evidence type="ECO:0000313" key="17">
    <source>
        <dbReference type="Proteomes" id="UP001324185"/>
    </source>
</evidence>
<dbReference type="Proteomes" id="UP001324185">
    <property type="component" value="Chromosome"/>
</dbReference>
<dbReference type="EC" id="5.4.2.8" evidence="5"/>
<evidence type="ECO:0000256" key="7">
    <source>
        <dbReference type="ARBA" id="ARBA00022723"/>
    </source>
</evidence>
<keyword evidence="11" id="KW-1133">Transmembrane helix</keyword>
<dbReference type="InterPro" id="IPR005844">
    <property type="entry name" value="A-D-PHexomutase_a/b/a-I"/>
</dbReference>
<dbReference type="Pfam" id="PF02880">
    <property type="entry name" value="PGM_PMM_III"/>
    <property type="match status" value="1"/>
</dbReference>
<reference evidence="16 17" key="1">
    <citation type="submission" date="2023-11" db="EMBL/GenBank/DDBJ databases">
        <title>MicrobeMod: A computational toolkit for identifying prokaryotic methylation and restriction-modification with nanopore sequencing.</title>
        <authorList>
            <person name="Crits-Christoph A."/>
            <person name="Kang S.C."/>
            <person name="Lee H."/>
            <person name="Ostrov N."/>
        </authorList>
    </citation>
    <scope>NUCLEOTIDE SEQUENCE [LARGE SCALE GENOMIC DNA]</scope>
    <source>
        <strain evidence="16 17">DSMZ 16071</strain>
    </source>
</reference>
<evidence type="ECO:0000256" key="5">
    <source>
        <dbReference type="ARBA" id="ARBA00012730"/>
    </source>
</evidence>
<feature type="domain" description="Alpha-D-phosphohexomutase alpha/beta/alpha" evidence="15">
    <location>
        <begin position="603"/>
        <end position="712"/>
    </location>
</feature>
<dbReference type="PROSITE" id="PS00710">
    <property type="entry name" value="PGM_PMM"/>
    <property type="match status" value="1"/>
</dbReference>
<evidence type="ECO:0000259" key="15">
    <source>
        <dbReference type="Pfam" id="PF02880"/>
    </source>
</evidence>
<keyword evidence="6" id="KW-0597">Phosphoprotein</keyword>
<feature type="domain" description="Alpha-D-phosphohexomutase C-terminal" evidence="12">
    <location>
        <begin position="718"/>
        <end position="792"/>
    </location>
</feature>
<comment type="catalytic activity">
    <reaction evidence="1">
        <text>alpha-D-mannose 1-phosphate = D-mannose 6-phosphate</text>
        <dbReference type="Rhea" id="RHEA:11140"/>
        <dbReference type="ChEBI" id="CHEBI:58409"/>
        <dbReference type="ChEBI" id="CHEBI:58735"/>
        <dbReference type="EC" id="5.4.2.8"/>
    </reaction>
</comment>
<name>A0ABZ0X6P8_9GAMM</name>
<dbReference type="InterPro" id="IPR005843">
    <property type="entry name" value="A-D-PHexomutase_C"/>
</dbReference>
<feature type="region of interest" description="Disordered" evidence="10">
    <location>
        <begin position="304"/>
        <end position="335"/>
    </location>
</feature>
<keyword evidence="7" id="KW-0479">Metal-binding</keyword>
<keyword evidence="8" id="KW-0460">Magnesium</keyword>
<accession>A0ABZ0X6P8</accession>
<dbReference type="Pfam" id="PF00408">
    <property type="entry name" value="PGM_PMM_IV"/>
    <property type="match status" value="1"/>
</dbReference>